<accession>A0ABS9BVG7</accession>
<dbReference type="Proteomes" id="UP001201449">
    <property type="component" value="Unassembled WGS sequence"/>
</dbReference>
<dbReference type="RefSeq" id="WP_234860963.1">
    <property type="nucleotide sequence ID" value="NZ_JAKEVZ010000005.1"/>
</dbReference>
<evidence type="ECO:0000313" key="2">
    <source>
        <dbReference type="Proteomes" id="UP001201449"/>
    </source>
</evidence>
<comment type="caution">
    <text evidence="1">The sequence shown here is derived from an EMBL/GenBank/DDBJ whole genome shotgun (WGS) entry which is preliminary data.</text>
</comment>
<organism evidence="1 2">
    <name type="scientific">Mariniradius sediminis</name>
    <dbReference type="NCBI Taxonomy" id="2909237"/>
    <lineage>
        <taxon>Bacteria</taxon>
        <taxon>Pseudomonadati</taxon>
        <taxon>Bacteroidota</taxon>
        <taxon>Cytophagia</taxon>
        <taxon>Cytophagales</taxon>
        <taxon>Cyclobacteriaceae</taxon>
        <taxon>Mariniradius</taxon>
    </lineage>
</organism>
<proteinExistence type="predicted"/>
<dbReference type="EMBL" id="JAKEVZ010000005">
    <property type="protein sequence ID" value="MCF1750908.1"/>
    <property type="molecule type" value="Genomic_DNA"/>
</dbReference>
<name>A0ABS9BVG7_9BACT</name>
<gene>
    <name evidence="1" type="ORF">L0U89_07470</name>
</gene>
<sequence length="52" mass="5928">MAFTERQGQPRPVMLNRSLRREASPELRRRFSTIPSDCLVAAPVAHAVVVFY</sequence>
<protein>
    <submittedName>
        <fullName evidence="1">Uncharacterized protein</fullName>
    </submittedName>
</protein>
<keyword evidence="2" id="KW-1185">Reference proteome</keyword>
<reference evidence="1 2" key="1">
    <citation type="submission" date="2022-01" db="EMBL/GenBank/DDBJ databases">
        <title>Mariniradius saccharolyticus sp. nov., isolated from sediment of a river.</title>
        <authorList>
            <person name="Liu H."/>
        </authorList>
    </citation>
    <scope>NUCLEOTIDE SEQUENCE [LARGE SCALE GENOMIC DNA]</scope>
    <source>
        <strain evidence="1 2">RY-2</strain>
    </source>
</reference>
<evidence type="ECO:0000313" key="1">
    <source>
        <dbReference type="EMBL" id="MCF1750908.1"/>
    </source>
</evidence>